<proteinExistence type="predicted"/>
<organism evidence="1 2">
    <name type="scientific">Mycolicibacterium conceptionense</name>
    <dbReference type="NCBI Taxonomy" id="451644"/>
    <lineage>
        <taxon>Bacteria</taxon>
        <taxon>Bacillati</taxon>
        <taxon>Actinomycetota</taxon>
        <taxon>Actinomycetes</taxon>
        <taxon>Mycobacteriales</taxon>
        <taxon>Mycobacteriaceae</taxon>
        <taxon>Mycolicibacterium</taxon>
    </lineage>
</organism>
<evidence type="ECO:0000313" key="2">
    <source>
        <dbReference type="Proteomes" id="UP000182227"/>
    </source>
</evidence>
<gene>
    <name evidence="1" type="ORF">BN970_00212</name>
</gene>
<protein>
    <submittedName>
        <fullName evidence="1">Uncharacterized protein</fullName>
    </submittedName>
</protein>
<name>A0A0U1CVD2_9MYCO</name>
<accession>A0A0U1CVD2</accession>
<reference evidence="1 2" key="1">
    <citation type="submission" date="2015-03" db="EMBL/GenBank/DDBJ databases">
        <authorList>
            <person name="Murphy D."/>
        </authorList>
    </citation>
    <scope>NUCLEOTIDE SEQUENCE [LARGE SCALE GENOMIC DNA]</scope>
    <source>
        <strain evidence="1 2">D16</strain>
    </source>
</reference>
<sequence precursor="true">MPPNRRPVVMDATAACGVSLAWISAAIPGVNGIRMSTSGKQKKPRSSRMTRKSWAIASIAPAPKACPTTAATVGIGKVSIRASRPCTRPTYQSP</sequence>
<dbReference type="EMBL" id="CTEF01000001">
    <property type="protein sequence ID" value="CQD02647.1"/>
    <property type="molecule type" value="Genomic_DNA"/>
</dbReference>
<dbReference type="AlphaFoldDB" id="A0A0U1CVD2"/>
<evidence type="ECO:0000313" key="1">
    <source>
        <dbReference type="EMBL" id="CQD02647.1"/>
    </source>
</evidence>
<dbReference type="Proteomes" id="UP000182227">
    <property type="component" value="Unassembled WGS sequence"/>
</dbReference>